<reference evidence="3 4" key="1">
    <citation type="submission" date="2019-02" db="EMBL/GenBank/DDBJ databases">
        <title>Deep-cultivation of Planctomycetes and their phenomic and genomic characterization uncovers novel biology.</title>
        <authorList>
            <person name="Wiegand S."/>
            <person name="Jogler M."/>
            <person name="Boedeker C."/>
            <person name="Pinto D."/>
            <person name="Vollmers J."/>
            <person name="Rivas-Marin E."/>
            <person name="Kohn T."/>
            <person name="Peeters S.H."/>
            <person name="Heuer A."/>
            <person name="Rast P."/>
            <person name="Oberbeckmann S."/>
            <person name="Bunk B."/>
            <person name="Jeske O."/>
            <person name="Meyerdierks A."/>
            <person name="Storesund J.E."/>
            <person name="Kallscheuer N."/>
            <person name="Luecker S."/>
            <person name="Lage O.M."/>
            <person name="Pohl T."/>
            <person name="Merkel B.J."/>
            <person name="Hornburger P."/>
            <person name="Mueller R.-W."/>
            <person name="Bruemmer F."/>
            <person name="Labrenz M."/>
            <person name="Spormann A.M."/>
            <person name="Op den Camp H."/>
            <person name="Overmann J."/>
            <person name="Amann R."/>
            <person name="Jetten M.S.M."/>
            <person name="Mascher T."/>
            <person name="Medema M.H."/>
            <person name="Devos D.P."/>
            <person name="Kaster A.-K."/>
            <person name="Ovreas L."/>
            <person name="Rohde M."/>
            <person name="Galperin M.Y."/>
            <person name="Jogler C."/>
        </authorList>
    </citation>
    <scope>NUCLEOTIDE SEQUENCE [LARGE SCALE GENOMIC DNA]</scope>
    <source>
        <strain evidence="3 4">Mal52</strain>
    </source>
</reference>
<feature type="domain" description="VWFA" evidence="2">
    <location>
        <begin position="93"/>
        <end position="274"/>
    </location>
</feature>
<keyword evidence="1" id="KW-0812">Transmembrane</keyword>
<dbReference type="KEGG" id="sdyn:Mal52_02340"/>
<dbReference type="InterPro" id="IPR029062">
    <property type="entry name" value="Class_I_gatase-like"/>
</dbReference>
<dbReference type="EMBL" id="CP036276">
    <property type="protein sequence ID" value="QDU41780.1"/>
    <property type="molecule type" value="Genomic_DNA"/>
</dbReference>
<gene>
    <name evidence="3" type="ORF">Mal52_02340</name>
</gene>
<evidence type="ECO:0000313" key="4">
    <source>
        <dbReference type="Proteomes" id="UP000319383"/>
    </source>
</evidence>
<protein>
    <recommendedName>
        <fullName evidence="2">VWFA domain-containing protein</fullName>
    </recommendedName>
</protein>
<name>A0A517ZH34_9PLAN</name>
<dbReference type="Pfam" id="PF07584">
    <property type="entry name" value="BatA"/>
    <property type="match status" value="1"/>
</dbReference>
<dbReference type="CDD" id="cd00198">
    <property type="entry name" value="vWFA"/>
    <property type="match status" value="1"/>
</dbReference>
<dbReference type="PROSITE" id="PS50234">
    <property type="entry name" value="VWFA"/>
    <property type="match status" value="1"/>
</dbReference>
<proteinExistence type="predicted"/>
<keyword evidence="1" id="KW-0472">Membrane</keyword>
<dbReference type="Gene3D" id="3.40.50.880">
    <property type="match status" value="1"/>
</dbReference>
<dbReference type="SUPFAM" id="SSF52317">
    <property type="entry name" value="Class I glutamine amidotransferase-like"/>
    <property type="match status" value="1"/>
</dbReference>
<dbReference type="Gene3D" id="3.40.50.410">
    <property type="entry name" value="von Willebrand factor, type A domain"/>
    <property type="match status" value="1"/>
</dbReference>
<sequence length="709" mass="77438">MSFLAPLYAAGILAVSLPILFHLVRRTPRERVAFSSLMFLSPSPLRVTRRSRLENLWLLFLRGLAICLLALAFARPFFRNTSHALVAQHAGERVVLLVDSSASMRRDGLWDQAVQQVLTEVDQCDANDQVALVAFDSHIRPLITFSEWDNTVSGSRRQMIRSALDDLKPSWRATHLDAALTAASDLLSRDAAAESNPAAAAKRIVLISDLQQGSRLTGLRAHRWPTEIEVSIATITPVATTNAGLQIVAPGPEDRHTRDAGTVRVRIDNAADSQRDQFQIGWVETAAESDEKPTSDNARIDVYVPAGQSRIVQAPPRPAEVEAASLKLTGDDQEFDNVAYHVAAKPAQMRIWYLGDDTGEGPQKPRYFLERALADTPARHVEIIAPDETEFVAAPGDIALATVTAQPTAEQIAILQQFLSNGGTILYSLPSAAAAEELSQLIGGQSIIATEVNADTYAMLEDIQFDHPLFTSFSESRFSDFTKIRFWKHRRIDEAALPGAEILARFDDGAAALVEVPVGKGRLLLFTSGWHPEESQLALSSKFAPLLNAILERSAGISADLPAYYVGDAVVCTLDEGGGGEGEIVLAAPDAVQTQLAFNGRSTDATDTPGIYRFQRGDRSQAFAVNLPPQESKTAALPVEQLEQLGLVLQRTPTAAELAQQEQQQRQLKNRELESRQKLWHWLVLAALVVLILETWWAGRTARAAAPAA</sequence>
<feature type="transmembrane region" description="Helical" evidence="1">
    <location>
        <begin position="6"/>
        <end position="24"/>
    </location>
</feature>
<evidence type="ECO:0000313" key="3">
    <source>
        <dbReference type="EMBL" id="QDU41780.1"/>
    </source>
</evidence>
<dbReference type="PANTHER" id="PTHR37464:SF1">
    <property type="entry name" value="BLL2463 PROTEIN"/>
    <property type="match status" value="1"/>
</dbReference>
<dbReference type="SMART" id="SM00327">
    <property type="entry name" value="VWA"/>
    <property type="match status" value="1"/>
</dbReference>
<feature type="transmembrane region" description="Helical" evidence="1">
    <location>
        <begin position="679"/>
        <end position="699"/>
    </location>
</feature>
<dbReference type="InterPro" id="IPR011933">
    <property type="entry name" value="Double_TM_dom"/>
</dbReference>
<keyword evidence="4" id="KW-1185">Reference proteome</keyword>
<dbReference type="SUPFAM" id="SSF53300">
    <property type="entry name" value="vWA-like"/>
    <property type="match status" value="1"/>
</dbReference>
<keyword evidence="1" id="KW-1133">Transmembrane helix</keyword>
<feature type="transmembrane region" description="Helical" evidence="1">
    <location>
        <begin position="56"/>
        <end position="78"/>
    </location>
</feature>
<evidence type="ECO:0000256" key="1">
    <source>
        <dbReference type="SAM" id="Phobius"/>
    </source>
</evidence>
<evidence type="ECO:0000259" key="2">
    <source>
        <dbReference type="PROSITE" id="PS50234"/>
    </source>
</evidence>
<dbReference type="RefSeq" id="WP_145373775.1">
    <property type="nucleotide sequence ID" value="NZ_CP036276.1"/>
</dbReference>
<dbReference type="Pfam" id="PF13519">
    <property type="entry name" value="VWA_2"/>
    <property type="match status" value="1"/>
</dbReference>
<dbReference type="NCBIfam" id="TIGR02226">
    <property type="entry name" value="two_anch"/>
    <property type="match status" value="1"/>
</dbReference>
<dbReference type="InterPro" id="IPR024163">
    <property type="entry name" value="Aerotolerance_reg_N"/>
</dbReference>
<organism evidence="3 4">
    <name type="scientific">Symmachiella dynata</name>
    <dbReference type="NCBI Taxonomy" id="2527995"/>
    <lineage>
        <taxon>Bacteria</taxon>
        <taxon>Pseudomonadati</taxon>
        <taxon>Planctomycetota</taxon>
        <taxon>Planctomycetia</taxon>
        <taxon>Planctomycetales</taxon>
        <taxon>Planctomycetaceae</taxon>
        <taxon>Symmachiella</taxon>
    </lineage>
</organism>
<accession>A0A517ZH34</accession>
<dbReference type="InterPro" id="IPR036465">
    <property type="entry name" value="vWFA_dom_sf"/>
</dbReference>
<dbReference type="InterPro" id="IPR002035">
    <property type="entry name" value="VWF_A"/>
</dbReference>
<dbReference type="AlphaFoldDB" id="A0A517ZH34"/>
<dbReference type="Proteomes" id="UP000319383">
    <property type="component" value="Chromosome"/>
</dbReference>
<dbReference type="PANTHER" id="PTHR37464">
    <property type="entry name" value="BLL2463 PROTEIN"/>
    <property type="match status" value="1"/>
</dbReference>